<reference evidence="2" key="1">
    <citation type="submission" date="2020-02" db="EMBL/GenBank/DDBJ databases">
        <authorList>
            <person name="Meier V. D."/>
        </authorList>
    </citation>
    <scope>NUCLEOTIDE SEQUENCE</scope>
    <source>
        <strain evidence="2">AVDCRST_MAG68</strain>
    </source>
</reference>
<protein>
    <submittedName>
        <fullName evidence="2">Uncharacterized protein</fullName>
    </submittedName>
</protein>
<dbReference type="EMBL" id="CADCTW010000236">
    <property type="protein sequence ID" value="CAA9369243.1"/>
    <property type="molecule type" value="Genomic_DNA"/>
</dbReference>
<feature type="non-terminal residue" evidence="2">
    <location>
        <position position="1"/>
    </location>
</feature>
<feature type="compositionally biased region" description="Basic and acidic residues" evidence="1">
    <location>
        <begin position="48"/>
        <end position="57"/>
    </location>
</feature>
<organism evidence="2">
    <name type="scientific">uncultured Gemmatimonadota bacterium</name>
    <dbReference type="NCBI Taxonomy" id="203437"/>
    <lineage>
        <taxon>Bacteria</taxon>
        <taxon>Pseudomonadati</taxon>
        <taxon>Gemmatimonadota</taxon>
        <taxon>environmental samples</taxon>
    </lineage>
</organism>
<accession>A0A6J4MUE2</accession>
<feature type="compositionally biased region" description="Basic residues" evidence="1">
    <location>
        <begin position="119"/>
        <end position="154"/>
    </location>
</feature>
<proteinExistence type="predicted"/>
<dbReference type="AlphaFoldDB" id="A0A6J4MUE2"/>
<feature type="non-terminal residue" evidence="2">
    <location>
        <position position="189"/>
    </location>
</feature>
<feature type="compositionally biased region" description="Basic residues" evidence="1">
    <location>
        <begin position="79"/>
        <end position="101"/>
    </location>
</feature>
<gene>
    <name evidence="2" type="ORF">AVDCRST_MAG68-5326</name>
</gene>
<feature type="compositionally biased region" description="Low complexity" evidence="1">
    <location>
        <begin position="102"/>
        <end position="112"/>
    </location>
</feature>
<feature type="region of interest" description="Disordered" evidence="1">
    <location>
        <begin position="29"/>
        <end position="189"/>
    </location>
</feature>
<sequence length="189" mass="20594">EQDLVRPARCPARPRLGHIGRRAGVLAHLPGALHGQRRGALYQRRRERAGDRGDPPPRHGRLRPGAAAGVRGGRDPAGRRRPHPAQHRGHGPARHRAHLWRAGRPGRLQRLRGAGGAQHRPRLPHTRAHRHAVHPPARRPPLRRSRGRGARRARGAGGGRGAAPQLHPPSRRQPGRGGGLRLRPGAAPL</sequence>
<name>A0A6J4MUE2_9BACT</name>
<evidence type="ECO:0000313" key="2">
    <source>
        <dbReference type="EMBL" id="CAA9369243.1"/>
    </source>
</evidence>
<evidence type="ECO:0000256" key="1">
    <source>
        <dbReference type="SAM" id="MobiDB-lite"/>
    </source>
</evidence>